<evidence type="ECO:0000313" key="3">
    <source>
        <dbReference type="EMBL" id="KAK8934491.1"/>
    </source>
</evidence>
<dbReference type="AlphaFoldDB" id="A0AAP0BB20"/>
<reference evidence="3 4" key="1">
    <citation type="journal article" date="2022" name="Nat. Plants">
        <title>Genomes of leafy and leafless Platanthera orchids illuminate the evolution of mycoheterotrophy.</title>
        <authorList>
            <person name="Li M.H."/>
            <person name="Liu K.W."/>
            <person name="Li Z."/>
            <person name="Lu H.C."/>
            <person name="Ye Q.L."/>
            <person name="Zhang D."/>
            <person name="Wang J.Y."/>
            <person name="Li Y.F."/>
            <person name="Zhong Z.M."/>
            <person name="Liu X."/>
            <person name="Yu X."/>
            <person name="Liu D.K."/>
            <person name="Tu X.D."/>
            <person name="Liu B."/>
            <person name="Hao Y."/>
            <person name="Liao X.Y."/>
            <person name="Jiang Y.T."/>
            <person name="Sun W.H."/>
            <person name="Chen J."/>
            <person name="Chen Y.Q."/>
            <person name="Ai Y."/>
            <person name="Zhai J.W."/>
            <person name="Wu S.S."/>
            <person name="Zhou Z."/>
            <person name="Hsiao Y.Y."/>
            <person name="Wu W.L."/>
            <person name="Chen Y.Y."/>
            <person name="Lin Y.F."/>
            <person name="Hsu J.L."/>
            <person name="Li C.Y."/>
            <person name="Wang Z.W."/>
            <person name="Zhao X."/>
            <person name="Zhong W.Y."/>
            <person name="Ma X.K."/>
            <person name="Ma L."/>
            <person name="Huang J."/>
            <person name="Chen G.Z."/>
            <person name="Huang M.Z."/>
            <person name="Huang L."/>
            <person name="Peng D.H."/>
            <person name="Luo Y.B."/>
            <person name="Zou S.Q."/>
            <person name="Chen S.P."/>
            <person name="Lan S."/>
            <person name="Tsai W.C."/>
            <person name="Van de Peer Y."/>
            <person name="Liu Z.J."/>
        </authorList>
    </citation>
    <scope>NUCLEOTIDE SEQUENCE [LARGE SCALE GENOMIC DNA]</scope>
    <source>
        <strain evidence="3">Lor287</strain>
    </source>
</reference>
<dbReference type="EMBL" id="JBBWWQ010000012">
    <property type="protein sequence ID" value="KAK8934491.1"/>
    <property type="molecule type" value="Genomic_DNA"/>
</dbReference>
<keyword evidence="1" id="KW-0472">Membrane</keyword>
<organism evidence="3 4">
    <name type="scientific">Platanthera zijinensis</name>
    <dbReference type="NCBI Taxonomy" id="2320716"/>
    <lineage>
        <taxon>Eukaryota</taxon>
        <taxon>Viridiplantae</taxon>
        <taxon>Streptophyta</taxon>
        <taxon>Embryophyta</taxon>
        <taxon>Tracheophyta</taxon>
        <taxon>Spermatophyta</taxon>
        <taxon>Magnoliopsida</taxon>
        <taxon>Liliopsida</taxon>
        <taxon>Asparagales</taxon>
        <taxon>Orchidaceae</taxon>
        <taxon>Orchidoideae</taxon>
        <taxon>Orchideae</taxon>
        <taxon>Orchidinae</taxon>
        <taxon>Platanthera</taxon>
    </lineage>
</organism>
<name>A0AAP0BB20_9ASPA</name>
<evidence type="ECO:0000256" key="1">
    <source>
        <dbReference type="SAM" id="Phobius"/>
    </source>
</evidence>
<dbReference type="Pfam" id="PF05686">
    <property type="entry name" value="Glyco_transf_90"/>
    <property type="match status" value="1"/>
</dbReference>
<keyword evidence="4" id="KW-1185">Reference proteome</keyword>
<dbReference type="InterPro" id="IPR051091">
    <property type="entry name" value="O-Glucosyltr/Glycosyltrsf_90"/>
</dbReference>
<protein>
    <recommendedName>
        <fullName evidence="2">Glycosyl transferase CAP10 domain-containing protein</fullName>
    </recommendedName>
</protein>
<accession>A0AAP0BB20</accession>
<keyword evidence="1" id="KW-1133">Transmembrane helix</keyword>
<feature type="transmembrane region" description="Helical" evidence="1">
    <location>
        <begin position="45"/>
        <end position="71"/>
    </location>
</feature>
<comment type="caution">
    <text evidence="3">The sequence shown here is derived from an EMBL/GenBank/DDBJ whole genome shotgun (WGS) entry which is preliminary data.</text>
</comment>
<evidence type="ECO:0000259" key="2">
    <source>
        <dbReference type="SMART" id="SM00672"/>
    </source>
</evidence>
<feature type="domain" description="Glycosyl transferase CAP10" evidence="2">
    <location>
        <begin position="229"/>
        <end position="479"/>
    </location>
</feature>
<dbReference type="SMART" id="SM00672">
    <property type="entry name" value="CAP10"/>
    <property type="match status" value="1"/>
</dbReference>
<dbReference type="PANTHER" id="PTHR12203:SF99">
    <property type="entry name" value="OS04G0534100 PROTEIN"/>
    <property type="match status" value="1"/>
</dbReference>
<sequence length="561" mass="64619">MLRGKSNPPPPPPPPPPPEEWKIFRHLKALGKGQRLAGALPSIRVVILLSLVVSIAAAAVSVPLINSYFIISATIGSPPDINTAKKFIIAGVNSSSIQLNRTQVENFKNSPEKAPPPAIIPFSCPATNQTNARICRAIPSTQSPEISLLSPEASPNCPEYFRWIHEDLRPWRRTGITREMVERAGLTANFRLILRGGRAFVQHIRPSFQTRDVFTLWGVVQLLRRYPGRLPDLELMFDTVDWPVVKAADYRRWNASAPPPLFRYCGDDSTLDIVFPDWSFWGWPEINIKPWEKLQSELWEANKETKWIEREPYAYWKGNPAVSAARRDLLRCNVSQVGDWNARIYAQDWRSEIHNGYKDSNLSSQCAHRYKIYIEGSAWSVSEKYILACDSMALVVNPRYYDFFTRMLMPVQHYWPIRNDDDKCRSIKFAVEWANSHKRKAEAIGKEASDFIHEKLKMDYVYDYMFHLLNEYSKLQKFRPRRPRRSMELCAETVACASQNPGKQLMMESLLNSSRGSPPCTLPPPFNPVELKLLQRRKANSIRQVQIWEQRAWDSQTSKYI</sequence>
<keyword evidence="1" id="KW-0812">Transmembrane</keyword>
<proteinExistence type="predicted"/>
<dbReference type="PANTHER" id="PTHR12203">
    <property type="entry name" value="KDEL LYS-ASP-GLU-LEU CONTAINING - RELATED"/>
    <property type="match status" value="1"/>
</dbReference>
<evidence type="ECO:0000313" key="4">
    <source>
        <dbReference type="Proteomes" id="UP001418222"/>
    </source>
</evidence>
<dbReference type="InterPro" id="IPR006598">
    <property type="entry name" value="CAP10"/>
</dbReference>
<dbReference type="Proteomes" id="UP001418222">
    <property type="component" value="Unassembled WGS sequence"/>
</dbReference>
<gene>
    <name evidence="3" type="ORF">KSP39_PZI014674</name>
</gene>